<reference evidence="1 2" key="1">
    <citation type="journal article" date="2019" name="Int. J. Syst. Evol. Microbiol.">
        <title>The Global Catalogue of Microorganisms (GCM) 10K type strain sequencing project: providing services to taxonomists for standard genome sequencing and annotation.</title>
        <authorList>
            <consortium name="The Broad Institute Genomics Platform"/>
            <consortium name="The Broad Institute Genome Sequencing Center for Infectious Disease"/>
            <person name="Wu L."/>
            <person name="Ma J."/>
        </authorList>
    </citation>
    <scope>NUCLEOTIDE SEQUENCE [LARGE SCALE GENOMIC DNA]</scope>
    <source>
        <strain evidence="1 2">JCM 14718</strain>
    </source>
</reference>
<keyword evidence="2" id="KW-1185">Reference proteome</keyword>
<dbReference type="RefSeq" id="WP_279582547.1">
    <property type="nucleotide sequence ID" value="NZ_WOTO01000057.1"/>
</dbReference>
<protein>
    <submittedName>
        <fullName evidence="1">Uncharacterized protein</fullName>
    </submittedName>
</protein>
<proteinExistence type="predicted"/>
<name>A0ABN2GHE5_9ACTN</name>
<dbReference type="EMBL" id="BAAANY010000008">
    <property type="protein sequence ID" value="GAA1671336.1"/>
    <property type="molecule type" value="Genomic_DNA"/>
</dbReference>
<gene>
    <name evidence="1" type="ORF">GCM10009765_20960</name>
</gene>
<dbReference type="Proteomes" id="UP001500618">
    <property type="component" value="Unassembled WGS sequence"/>
</dbReference>
<sequence length="52" mass="5395">MDQTTATTTGTATTAAPATIIQVTSLFGLATGAPLARRAPYRADLIERFGAR</sequence>
<organism evidence="1 2">
    <name type="scientific">Fodinicola feengrottensis</name>
    <dbReference type="NCBI Taxonomy" id="435914"/>
    <lineage>
        <taxon>Bacteria</taxon>
        <taxon>Bacillati</taxon>
        <taxon>Actinomycetota</taxon>
        <taxon>Actinomycetes</taxon>
        <taxon>Mycobacteriales</taxon>
        <taxon>Fodinicola</taxon>
    </lineage>
</organism>
<accession>A0ABN2GHE5</accession>
<evidence type="ECO:0000313" key="2">
    <source>
        <dbReference type="Proteomes" id="UP001500618"/>
    </source>
</evidence>
<evidence type="ECO:0000313" key="1">
    <source>
        <dbReference type="EMBL" id="GAA1671336.1"/>
    </source>
</evidence>
<comment type="caution">
    <text evidence="1">The sequence shown here is derived from an EMBL/GenBank/DDBJ whole genome shotgun (WGS) entry which is preliminary data.</text>
</comment>